<dbReference type="Gene3D" id="1.10.10.10">
    <property type="entry name" value="Winged helix-like DNA-binding domain superfamily/Winged helix DNA-binding domain"/>
    <property type="match status" value="1"/>
</dbReference>
<dbReference type="InterPro" id="IPR036390">
    <property type="entry name" value="WH_DNA-bd_sf"/>
</dbReference>
<dbReference type="PROSITE" id="PS50956">
    <property type="entry name" value="HTH_ASNC_2"/>
    <property type="match status" value="1"/>
</dbReference>
<evidence type="ECO:0000256" key="3">
    <source>
        <dbReference type="ARBA" id="ARBA00023163"/>
    </source>
</evidence>
<dbReference type="EMBL" id="JBHSJO010000001">
    <property type="protein sequence ID" value="MFC5013278.1"/>
    <property type="molecule type" value="Genomic_DNA"/>
</dbReference>
<dbReference type="SMART" id="SM00344">
    <property type="entry name" value="HTH_ASNC"/>
    <property type="match status" value="1"/>
</dbReference>
<evidence type="ECO:0000259" key="4">
    <source>
        <dbReference type="PROSITE" id="PS50956"/>
    </source>
</evidence>
<dbReference type="Proteomes" id="UP001595855">
    <property type="component" value="Unassembled WGS sequence"/>
</dbReference>
<dbReference type="InterPro" id="IPR019887">
    <property type="entry name" value="Tscrpt_reg_AsnC/Lrp_C"/>
</dbReference>
<dbReference type="SUPFAM" id="SSF46785">
    <property type="entry name" value="Winged helix' DNA-binding domain"/>
    <property type="match status" value="1"/>
</dbReference>
<dbReference type="InterPro" id="IPR019885">
    <property type="entry name" value="Tscrpt_reg_HTH_AsnC-type_CS"/>
</dbReference>
<dbReference type="Pfam" id="PF13412">
    <property type="entry name" value="HTH_24"/>
    <property type="match status" value="1"/>
</dbReference>
<name>A0ABV9WKZ3_9ACTN</name>
<evidence type="ECO:0000313" key="5">
    <source>
        <dbReference type="EMBL" id="MFC5013278.1"/>
    </source>
</evidence>
<dbReference type="InterPro" id="IPR036388">
    <property type="entry name" value="WH-like_DNA-bd_sf"/>
</dbReference>
<feature type="domain" description="HTH asnC-type" evidence="4">
    <location>
        <begin position="1"/>
        <end position="62"/>
    </location>
</feature>
<dbReference type="Pfam" id="PF01037">
    <property type="entry name" value="AsnC_trans_reg"/>
    <property type="match status" value="1"/>
</dbReference>
<dbReference type="InterPro" id="IPR011008">
    <property type="entry name" value="Dimeric_a/b-barrel"/>
</dbReference>
<dbReference type="InterPro" id="IPR011991">
    <property type="entry name" value="ArsR-like_HTH"/>
</dbReference>
<dbReference type="PROSITE" id="PS00519">
    <property type="entry name" value="HTH_ASNC_1"/>
    <property type="match status" value="1"/>
</dbReference>
<sequence>MDKTDRAILAHLMENGRLANTELADLVGLSPSPCLRRVRQLENSGVITGYRATVEPAAVGRGFQVLLHVEMAVQDRATTEAFEAAVGELDEVANCLRMFGQPDYLLWIAVPDLDAYERFYMAGLTDLPGVARTHSQFTMKTIKSTPEFPIRSR</sequence>
<keyword evidence="3" id="KW-0804">Transcription</keyword>
<dbReference type="RefSeq" id="WP_271413835.1">
    <property type="nucleotide sequence ID" value="NZ_BAAATN010000044.1"/>
</dbReference>
<reference evidence="5" key="1">
    <citation type="journal article" date="2014" name="Int. J. Syst. Evol. Microbiol.">
        <title>Complete genome of a new Firmicutes species belonging to the dominant human colonic microbiota ('Ruminococcus bicirculans') reveals two chromosomes and a selective capacity to utilize plant glucans.</title>
        <authorList>
            <consortium name="NISC Comparative Sequencing Program"/>
            <person name="Wegmann U."/>
            <person name="Louis P."/>
            <person name="Goesmann A."/>
            <person name="Henrissat B."/>
            <person name="Duncan S.H."/>
            <person name="Flint H.J."/>
        </authorList>
    </citation>
    <scope>NUCLEOTIDE SEQUENCE</scope>
    <source>
        <strain evidence="5">JCM 6925</strain>
    </source>
</reference>
<dbReference type="CDD" id="cd00090">
    <property type="entry name" value="HTH_ARSR"/>
    <property type="match status" value="1"/>
</dbReference>
<evidence type="ECO:0000256" key="2">
    <source>
        <dbReference type="ARBA" id="ARBA00023125"/>
    </source>
</evidence>
<dbReference type="InterPro" id="IPR019888">
    <property type="entry name" value="Tscrpt_reg_AsnC-like"/>
</dbReference>
<dbReference type="InterPro" id="IPR000485">
    <property type="entry name" value="AsnC-type_HTH_dom"/>
</dbReference>
<evidence type="ECO:0000256" key="1">
    <source>
        <dbReference type="ARBA" id="ARBA00023015"/>
    </source>
</evidence>
<protein>
    <submittedName>
        <fullName evidence="5">Lrp/AsnC family transcriptional regulator</fullName>
    </submittedName>
</protein>
<dbReference type="PRINTS" id="PR00033">
    <property type="entry name" value="HTHASNC"/>
</dbReference>
<keyword evidence="2" id="KW-0238">DNA-binding</keyword>
<reference evidence="5" key="3">
    <citation type="submission" date="2024-09" db="EMBL/GenBank/DDBJ databases">
        <authorList>
            <person name="Sun Q."/>
            <person name="Mori K."/>
        </authorList>
    </citation>
    <scope>NUCLEOTIDE SEQUENCE</scope>
    <source>
        <strain evidence="5">JCM 6925</strain>
    </source>
</reference>
<gene>
    <name evidence="5" type="ORF">ACFPRC_00060</name>
    <name evidence="6" type="ORF">ACFPRC_37605</name>
</gene>
<keyword evidence="7" id="KW-1185">Reference proteome</keyword>
<organism evidence="5 7">
    <name type="scientific">Streptomyces lienomycini</name>
    <dbReference type="NCBI Taxonomy" id="284035"/>
    <lineage>
        <taxon>Bacteria</taxon>
        <taxon>Bacillati</taxon>
        <taxon>Actinomycetota</taxon>
        <taxon>Actinomycetes</taxon>
        <taxon>Kitasatosporales</taxon>
        <taxon>Streptomycetaceae</taxon>
        <taxon>Streptomyces</taxon>
    </lineage>
</organism>
<dbReference type="PANTHER" id="PTHR30154:SF34">
    <property type="entry name" value="TRANSCRIPTIONAL REGULATOR AZLB"/>
    <property type="match status" value="1"/>
</dbReference>
<dbReference type="EMBL" id="JBHSJO010000003">
    <property type="protein sequence ID" value="MFC5020531.1"/>
    <property type="molecule type" value="Genomic_DNA"/>
</dbReference>
<proteinExistence type="predicted"/>
<dbReference type="PANTHER" id="PTHR30154">
    <property type="entry name" value="LEUCINE-RESPONSIVE REGULATORY PROTEIN"/>
    <property type="match status" value="1"/>
</dbReference>
<keyword evidence="1" id="KW-0805">Transcription regulation</keyword>
<evidence type="ECO:0000313" key="7">
    <source>
        <dbReference type="Proteomes" id="UP001595855"/>
    </source>
</evidence>
<dbReference type="Gene3D" id="3.30.70.920">
    <property type="match status" value="1"/>
</dbReference>
<reference evidence="7" key="2">
    <citation type="journal article" date="2019" name="Int. J. Syst. Evol. Microbiol.">
        <title>The Global Catalogue of Microorganisms (GCM) 10K type strain sequencing project: providing services to taxonomists for standard genome sequencing and annotation.</title>
        <authorList>
            <consortium name="The Broad Institute Genomics Platform"/>
            <consortium name="The Broad Institute Genome Sequencing Center for Infectious Disease"/>
            <person name="Wu L."/>
            <person name="Ma J."/>
        </authorList>
    </citation>
    <scope>NUCLEOTIDE SEQUENCE [LARGE SCALE GENOMIC DNA]</scope>
    <source>
        <strain evidence="7">CGMCC 4.1542</strain>
    </source>
</reference>
<comment type="caution">
    <text evidence="5">The sequence shown here is derived from an EMBL/GenBank/DDBJ whole genome shotgun (WGS) entry which is preliminary data.</text>
</comment>
<accession>A0ABV9WKZ3</accession>
<dbReference type="SUPFAM" id="SSF54909">
    <property type="entry name" value="Dimeric alpha+beta barrel"/>
    <property type="match status" value="1"/>
</dbReference>
<evidence type="ECO:0000313" key="6">
    <source>
        <dbReference type="EMBL" id="MFC5020531.1"/>
    </source>
</evidence>